<evidence type="ECO:0000256" key="3">
    <source>
        <dbReference type="PIRSR" id="PIRSR617821-2"/>
    </source>
</evidence>
<reference evidence="6 7" key="1">
    <citation type="submission" date="2016-06" db="EMBL/GenBank/DDBJ databases">
        <title>Three novel species with peptidoglycan cell walls form the new genus Lacunisphaera gen. nov. in the family Opitutaceae of the verrucomicrobial subdivision 4.</title>
        <authorList>
            <person name="Rast P."/>
            <person name="Gloeckner I."/>
            <person name="Jogler M."/>
            <person name="Boedeker C."/>
            <person name="Jeske O."/>
            <person name="Wiegand S."/>
            <person name="Reinhardt R."/>
            <person name="Schumann P."/>
            <person name="Rohde M."/>
            <person name="Spring S."/>
            <person name="Gloeckner F.O."/>
            <person name="Jogler C."/>
        </authorList>
    </citation>
    <scope>NUCLEOTIDE SEQUENCE [LARGE SCALE GENOMIC DNA]</scope>
    <source>
        <strain evidence="6 7">IG16b</strain>
    </source>
</reference>
<dbReference type="InterPro" id="IPR038460">
    <property type="entry name" value="AcetylCoA_hyd_C_sf"/>
</dbReference>
<evidence type="ECO:0000313" key="6">
    <source>
        <dbReference type="EMBL" id="AOS43371.1"/>
    </source>
</evidence>
<feature type="domain" description="Acetyl-CoA hydrolase/transferase N-terminal" evidence="4">
    <location>
        <begin position="10"/>
        <end position="213"/>
    </location>
</feature>
<dbReference type="SUPFAM" id="SSF100950">
    <property type="entry name" value="NagB/RpiA/CoA transferase-like"/>
    <property type="match status" value="2"/>
</dbReference>
<dbReference type="STRING" id="1838286.Verru16b_00414"/>
<dbReference type="EC" id="2.8.3.-" evidence="6"/>
<dbReference type="RefSeq" id="WP_069960732.1">
    <property type="nucleotide sequence ID" value="NZ_CP016094.1"/>
</dbReference>
<evidence type="ECO:0000256" key="2">
    <source>
        <dbReference type="PIRSR" id="PIRSR617821-1"/>
    </source>
</evidence>
<accession>A0A1D8AR54</accession>
<dbReference type="Pfam" id="PF02550">
    <property type="entry name" value="AcetylCoA_hydro"/>
    <property type="match status" value="1"/>
</dbReference>
<protein>
    <submittedName>
        <fullName evidence="6">Propionyl-CoA:succinate CoA transferase</fullName>
        <ecNumber evidence="6">2.8.3.-</ecNumber>
    </submittedName>
</protein>
<proteinExistence type="inferred from homology"/>
<dbReference type="AlphaFoldDB" id="A0A1D8AR54"/>
<dbReference type="KEGG" id="obg:Verru16b_00414"/>
<keyword evidence="6" id="KW-0808">Transferase</keyword>
<dbReference type="GO" id="GO:0006084">
    <property type="term" value="P:acetyl-CoA metabolic process"/>
    <property type="evidence" value="ECO:0007669"/>
    <property type="project" value="InterPro"/>
</dbReference>
<dbReference type="InterPro" id="IPR037171">
    <property type="entry name" value="NagB/RpiA_transferase-like"/>
</dbReference>
<dbReference type="InterPro" id="IPR017821">
    <property type="entry name" value="Succinate_CoA_transferase"/>
</dbReference>
<keyword evidence="7" id="KW-1185">Reference proteome</keyword>
<dbReference type="FunFam" id="3.40.1080.20:FF:000001">
    <property type="entry name" value="Acetyl-CoA hydrolase Ach1"/>
    <property type="match status" value="1"/>
</dbReference>
<dbReference type="Gene3D" id="3.30.750.70">
    <property type="entry name" value="4-hydroxybutyrate coenzyme like domains"/>
    <property type="match status" value="1"/>
</dbReference>
<dbReference type="PANTHER" id="PTHR43609:SF1">
    <property type="entry name" value="ACETYL-COA HYDROLASE"/>
    <property type="match status" value="1"/>
</dbReference>
<dbReference type="EMBL" id="CP016094">
    <property type="protein sequence ID" value="AOS43371.1"/>
    <property type="molecule type" value="Genomic_DNA"/>
</dbReference>
<name>A0A1D8AR54_9BACT</name>
<dbReference type="PATRIC" id="fig|1838286.3.peg.421"/>
<feature type="binding site" evidence="3">
    <location>
        <position position="381"/>
    </location>
    <ligand>
        <name>CoA</name>
        <dbReference type="ChEBI" id="CHEBI:57287"/>
    </ligand>
</feature>
<dbReference type="PANTHER" id="PTHR43609">
    <property type="entry name" value="ACETYL-COA HYDROLASE"/>
    <property type="match status" value="1"/>
</dbReference>
<dbReference type="GO" id="GO:0006083">
    <property type="term" value="P:acetate metabolic process"/>
    <property type="evidence" value="ECO:0007669"/>
    <property type="project" value="InterPro"/>
</dbReference>
<feature type="binding site" evidence="3">
    <location>
        <position position="357"/>
    </location>
    <ligand>
        <name>CoA</name>
        <dbReference type="ChEBI" id="CHEBI:57287"/>
    </ligand>
</feature>
<feature type="active site" description="5-glutamyl coenzyme A thioester intermediate" evidence="2">
    <location>
        <position position="287"/>
    </location>
</feature>
<feature type="domain" description="Acetyl-CoA hydrolase/transferase C-terminal" evidence="5">
    <location>
        <begin position="318"/>
        <end position="462"/>
    </location>
</feature>
<dbReference type="GO" id="GO:0003986">
    <property type="term" value="F:acetyl-CoA hydrolase activity"/>
    <property type="evidence" value="ECO:0007669"/>
    <property type="project" value="TreeGrafter"/>
</dbReference>
<evidence type="ECO:0000259" key="5">
    <source>
        <dbReference type="Pfam" id="PF13336"/>
    </source>
</evidence>
<dbReference type="InterPro" id="IPR046433">
    <property type="entry name" value="ActCoA_hydro"/>
</dbReference>
<feature type="binding site" evidence="3">
    <location>
        <position position="401"/>
    </location>
    <ligand>
        <name>CoA</name>
        <dbReference type="ChEBI" id="CHEBI:57287"/>
    </ligand>
</feature>
<comment type="similarity">
    <text evidence="1">Belongs to the acetyl-CoA hydrolase/transferase family.</text>
</comment>
<dbReference type="Pfam" id="PF13336">
    <property type="entry name" value="AcetylCoA_hyd_C"/>
    <property type="match status" value="1"/>
</dbReference>
<feature type="binding site" evidence="3">
    <location>
        <position position="377"/>
    </location>
    <ligand>
        <name>CoA</name>
        <dbReference type="ChEBI" id="CHEBI:57287"/>
    </ligand>
</feature>
<dbReference type="InterPro" id="IPR003702">
    <property type="entry name" value="ActCoA_hydro_N"/>
</dbReference>
<gene>
    <name evidence="6" type="primary">scpC</name>
    <name evidence="6" type="ORF">Verru16b_00414</name>
</gene>
<evidence type="ECO:0000259" key="4">
    <source>
        <dbReference type="Pfam" id="PF02550"/>
    </source>
</evidence>
<organism evidence="6 7">
    <name type="scientific">Lacunisphaera limnophila</name>
    <dbReference type="NCBI Taxonomy" id="1838286"/>
    <lineage>
        <taxon>Bacteria</taxon>
        <taxon>Pseudomonadati</taxon>
        <taxon>Verrucomicrobiota</taxon>
        <taxon>Opitutia</taxon>
        <taxon>Opitutales</taxon>
        <taxon>Opitutaceae</taxon>
        <taxon>Lacunisphaera</taxon>
    </lineage>
</organism>
<sequence length="498" mass="53569">MIHYPFPTLTPEEAAALVQDKQTIGFGGFTAAGACKVIPLAIAAKAKAEHAVGRPFKLGVITGASTGKSLDGALAEAEAIAWRTPYQSDPTLRKSINEGKTHFFDLHLSAVQPAVRSGVLGKVDWAILEASHVTAQGEIVLSAAVGCANTFARVADKILIELNAHHPGDLMGFHDLYEPADPPRRREIPLYAPTDRIGTSFIKVNPKKIAGIVMTNLPDESGGFDAPDDVTNRIGENVAGFLAGEIKAGRLPASFLPLQSGVGNIANAVIGALGANPGIPPFMMYTEVLQDSVINLLQTGKCAFASSCSLTLSPPRLKEFYANLEYFRSRVVLRPQEISNSPEIVRRLGLITINTAIEVDLFGNVNSTHVMGRDLMNGIGGSGDFTRNAHVSIYTCPSVAKGGKISTIVPFVTHLDHSEHSVQIVVTEHGVADLRGKSPQERAMLMIAKCVHPEYREPLRAYLRASAKGHVPQTLHNAFGMHLAFLEQGDMRKVVWKE</sequence>
<dbReference type="InterPro" id="IPR026888">
    <property type="entry name" value="AcetylCoA_hyd_C"/>
</dbReference>
<evidence type="ECO:0000256" key="1">
    <source>
        <dbReference type="ARBA" id="ARBA00009632"/>
    </source>
</evidence>
<dbReference type="Proteomes" id="UP000095228">
    <property type="component" value="Chromosome"/>
</dbReference>
<dbReference type="NCBIfam" id="TIGR03458">
    <property type="entry name" value="YgfH_subfam"/>
    <property type="match status" value="1"/>
</dbReference>
<dbReference type="GO" id="GO:0008775">
    <property type="term" value="F:acetate CoA-transferase activity"/>
    <property type="evidence" value="ECO:0007669"/>
    <property type="project" value="InterPro"/>
</dbReference>
<evidence type="ECO:0000313" key="7">
    <source>
        <dbReference type="Proteomes" id="UP000095228"/>
    </source>
</evidence>
<dbReference type="Gene3D" id="3.40.1080.10">
    <property type="entry name" value="Glutaconate Coenzyme A-transferase"/>
    <property type="match status" value="1"/>
</dbReference>
<dbReference type="Gene3D" id="3.40.1080.20">
    <property type="entry name" value="Acetyl-CoA hydrolase/transferase C-terminal domain"/>
    <property type="match status" value="1"/>
</dbReference>